<organism evidence="1 2">
    <name type="scientific">Didymella pomorum</name>
    <dbReference type="NCBI Taxonomy" id="749634"/>
    <lineage>
        <taxon>Eukaryota</taxon>
        <taxon>Fungi</taxon>
        <taxon>Dikarya</taxon>
        <taxon>Ascomycota</taxon>
        <taxon>Pezizomycotina</taxon>
        <taxon>Dothideomycetes</taxon>
        <taxon>Pleosporomycetidae</taxon>
        <taxon>Pleosporales</taxon>
        <taxon>Pleosporineae</taxon>
        <taxon>Didymellaceae</taxon>
        <taxon>Didymella</taxon>
    </lineage>
</organism>
<dbReference type="EMBL" id="JAPEVA010000106">
    <property type="protein sequence ID" value="KAJ4399463.1"/>
    <property type="molecule type" value="Genomic_DNA"/>
</dbReference>
<accession>A0A9W8Z587</accession>
<reference evidence="1" key="1">
    <citation type="submission" date="2022-10" db="EMBL/GenBank/DDBJ databases">
        <title>Tapping the CABI collections for fungal endophytes: first genome assemblies for Collariella, Neodidymelliopsis, Ascochyta clinopodiicola, Didymella pomorum, Didymosphaeria variabile, Neocosmospora piperis and Neocucurbitaria cava.</title>
        <authorList>
            <person name="Hill R."/>
        </authorList>
    </citation>
    <scope>NUCLEOTIDE SEQUENCE</scope>
    <source>
        <strain evidence="1">IMI 355091</strain>
    </source>
</reference>
<protein>
    <submittedName>
        <fullName evidence="1">Uncharacterized protein</fullName>
    </submittedName>
</protein>
<evidence type="ECO:0000313" key="2">
    <source>
        <dbReference type="Proteomes" id="UP001140510"/>
    </source>
</evidence>
<evidence type="ECO:0000313" key="1">
    <source>
        <dbReference type="EMBL" id="KAJ4399463.1"/>
    </source>
</evidence>
<dbReference type="Proteomes" id="UP001140510">
    <property type="component" value="Unassembled WGS sequence"/>
</dbReference>
<dbReference type="AlphaFoldDB" id="A0A9W8Z587"/>
<comment type="caution">
    <text evidence="1">The sequence shown here is derived from an EMBL/GenBank/DDBJ whole genome shotgun (WGS) entry which is preliminary data.</text>
</comment>
<keyword evidence="2" id="KW-1185">Reference proteome</keyword>
<sequence>MYLQYRTVQLNGAHPLAPSFLEQVRATHRAPSSHLTDAASREIICDAFSRSYQNLVGLLKSGAANGPLTLLRRDRVAIAAALGSVADLRGSRSLTLNLLWDASDKFGIPLVIAVSANNVNTVRAILKDFERRSHIYPISSRLPQMTLAIEEAIKKHFSGILLELIRFVDFYGAALPGPTLSQMVIQSYLTKSARIIDIVASIKCTNSSLPVVVVKELVRLGGNLDGCPSMANQERPLWVAVRHNNLGVVQALLGAGGDGYLVLSLWNDQDDAFRQQRTQIGGLIRNSNRARNFHVDRPHVAMIKIYPDAGNA</sequence>
<gene>
    <name evidence="1" type="ORF">N0V91_009388</name>
</gene>
<dbReference type="OrthoDB" id="366390at2759"/>
<proteinExistence type="predicted"/>
<name>A0A9W8Z587_9PLEO</name>